<dbReference type="PANTHER" id="PTHR33221">
    <property type="entry name" value="WINGED HELIX-TURN-HELIX TRANSCRIPTIONAL REGULATOR, RRF2 FAMILY"/>
    <property type="match status" value="1"/>
</dbReference>
<dbReference type="PROSITE" id="PS51197">
    <property type="entry name" value="HTH_RRF2_2"/>
    <property type="match status" value="1"/>
</dbReference>
<accession>A0A143DCP4</accession>
<dbReference type="InterPro" id="IPR000944">
    <property type="entry name" value="Tscrpt_reg_Rrf2"/>
</dbReference>
<dbReference type="GO" id="GO:0003700">
    <property type="term" value="F:DNA-binding transcription factor activity"/>
    <property type="evidence" value="ECO:0007669"/>
    <property type="project" value="TreeGrafter"/>
</dbReference>
<dbReference type="GO" id="GO:0005829">
    <property type="term" value="C:cytosol"/>
    <property type="evidence" value="ECO:0007669"/>
    <property type="project" value="TreeGrafter"/>
</dbReference>
<name>A0A143DCP4_9PROT</name>
<evidence type="ECO:0000313" key="2">
    <source>
        <dbReference type="Proteomes" id="UP000076066"/>
    </source>
</evidence>
<dbReference type="OrthoDB" id="9800519at2"/>
<dbReference type="EMBL" id="CP014525">
    <property type="protein sequence ID" value="AMW34497.1"/>
    <property type="molecule type" value="Genomic_DNA"/>
</dbReference>
<gene>
    <name evidence="1" type="ORF">AY555_04075</name>
</gene>
<dbReference type="GeneID" id="53316327"/>
<reference evidence="1 2" key="1">
    <citation type="submission" date="2016-02" db="EMBL/GenBank/DDBJ databases">
        <title>Complete Genome of H5569, the type strain of the newly described species Haematospirillium jordaniae.</title>
        <authorList>
            <person name="Nicholson A.C."/>
            <person name="Humrighouse B.W."/>
            <person name="Loparov V."/>
            <person name="McQuiston J.R."/>
        </authorList>
    </citation>
    <scope>NUCLEOTIDE SEQUENCE [LARGE SCALE GENOMIC DNA]</scope>
    <source>
        <strain evidence="1 2">H5569</strain>
    </source>
</reference>
<dbReference type="InterPro" id="IPR036390">
    <property type="entry name" value="WH_DNA-bd_sf"/>
</dbReference>
<dbReference type="RefSeq" id="WP_066133802.1">
    <property type="nucleotide sequence ID" value="NZ_CP014525.1"/>
</dbReference>
<dbReference type="AlphaFoldDB" id="A0A143DCP4"/>
<dbReference type="Proteomes" id="UP000076066">
    <property type="component" value="Chromosome"/>
</dbReference>
<dbReference type="NCBIfam" id="TIGR00738">
    <property type="entry name" value="rrf2_super"/>
    <property type="match status" value="1"/>
</dbReference>
<keyword evidence="2" id="KW-1185">Reference proteome</keyword>
<protein>
    <submittedName>
        <fullName evidence="1">Rrf2 family transcriptional regulator</fullName>
    </submittedName>
</protein>
<dbReference type="PANTHER" id="PTHR33221:SF15">
    <property type="entry name" value="HTH-TYPE TRANSCRIPTIONAL REGULATOR YWGB-RELATED"/>
    <property type="match status" value="1"/>
</dbReference>
<dbReference type="Pfam" id="PF02082">
    <property type="entry name" value="Rrf2"/>
    <property type="match status" value="1"/>
</dbReference>
<dbReference type="STRING" id="1549855.AY555_04075"/>
<dbReference type="InterPro" id="IPR036388">
    <property type="entry name" value="WH-like_DNA-bd_sf"/>
</dbReference>
<dbReference type="SUPFAM" id="SSF46785">
    <property type="entry name" value="Winged helix' DNA-binding domain"/>
    <property type="match status" value="1"/>
</dbReference>
<dbReference type="Gene3D" id="1.10.10.10">
    <property type="entry name" value="Winged helix-like DNA-binding domain superfamily/Winged helix DNA-binding domain"/>
    <property type="match status" value="1"/>
</dbReference>
<organism evidence="1 2">
    <name type="scientific">Haematospirillum jordaniae</name>
    <dbReference type="NCBI Taxonomy" id="1549855"/>
    <lineage>
        <taxon>Bacteria</taxon>
        <taxon>Pseudomonadati</taxon>
        <taxon>Pseudomonadota</taxon>
        <taxon>Alphaproteobacteria</taxon>
        <taxon>Rhodospirillales</taxon>
        <taxon>Novispirillaceae</taxon>
        <taxon>Haematospirillum</taxon>
    </lineage>
</organism>
<dbReference type="KEGG" id="hjo:AY555_04075"/>
<proteinExistence type="predicted"/>
<sequence length="150" mass="16773">MLKPSRKAWFALVAVLDIACHAGGQPVQSQDINHRQGIPRRYLERSLQHLVRSGLLQGVRGPRGGYRLALERRRITVGAILRAVQEMEEEATHDTLPDSALGQAVVRPLWDDMQDALMKRLEAISIDDLCLHARREGLLPEAGHGIDFTI</sequence>
<evidence type="ECO:0000313" key="1">
    <source>
        <dbReference type="EMBL" id="AMW34497.1"/>
    </source>
</evidence>